<evidence type="ECO:0000256" key="1">
    <source>
        <dbReference type="SAM" id="Phobius"/>
    </source>
</evidence>
<feature type="transmembrane region" description="Helical" evidence="1">
    <location>
        <begin position="381"/>
        <end position="402"/>
    </location>
</feature>
<feature type="transmembrane region" description="Helical" evidence="1">
    <location>
        <begin position="408"/>
        <end position="432"/>
    </location>
</feature>
<gene>
    <name evidence="2" type="ORF">IP91_02549</name>
</gene>
<evidence type="ECO:0008006" key="4">
    <source>
        <dbReference type="Google" id="ProtNLM"/>
    </source>
</evidence>
<feature type="transmembrane region" description="Helical" evidence="1">
    <location>
        <begin position="36"/>
        <end position="61"/>
    </location>
</feature>
<feature type="transmembrane region" description="Helical" evidence="1">
    <location>
        <begin position="221"/>
        <end position="237"/>
    </location>
</feature>
<proteinExistence type="predicted"/>
<dbReference type="EMBL" id="VLLB01000004">
    <property type="protein sequence ID" value="TWI65143.1"/>
    <property type="molecule type" value="Genomic_DNA"/>
</dbReference>
<evidence type="ECO:0000313" key="3">
    <source>
        <dbReference type="Proteomes" id="UP000318431"/>
    </source>
</evidence>
<sequence length="452" mass="49602">MLEVALGFTTVGLDWVILRYAPVYRLHSTRGKLIGLIARVAVVRVLVLMLVSVVLVVLPRFFPAGVGQLPADLVWYFVLLLVVEGSLRIVRDNALEALSLQARLQIIMITKSLLLIAALSYMGAHDAGTARLMLIAEAAAAGICLILSMAFMLAGLKSMGEADPVWTAPTFGQMRQVALFNYGSGIVEYLFSTSFLILVLGRFQPPATMAGVGFVVRLIEIIRNYLPGMLVFSLVRSRMIGSYARDRNFDELRMWAQFLFKISLLTLLPVCGIAALYGREVLELASAHRYGEYGVLFAVLTFWLGLRLHRLILAVVFNAADMMQRWARACALSLLVLPPLLLIGPTRLGVWFIPAALLGGEVVLNVLALRTMRRAGNEWNTGWNWIVRSLLALAAGIGAAALLPHADLAWLVAGMVLLTMVYGIGALVLTIIDRNDRQLINRSSGRTLFKGV</sequence>
<feature type="transmembrane region" description="Helical" evidence="1">
    <location>
        <begin position="177"/>
        <end position="201"/>
    </location>
</feature>
<evidence type="ECO:0000313" key="2">
    <source>
        <dbReference type="EMBL" id="TWI65143.1"/>
    </source>
</evidence>
<protein>
    <recommendedName>
        <fullName evidence="4">Oligosaccharide flippase family protein</fullName>
    </recommendedName>
</protein>
<comment type="caution">
    <text evidence="2">The sequence shown here is derived from an EMBL/GenBank/DDBJ whole genome shotgun (WGS) entry which is preliminary data.</text>
</comment>
<feature type="transmembrane region" description="Helical" evidence="1">
    <location>
        <begin position="6"/>
        <end position="24"/>
    </location>
</feature>
<feature type="transmembrane region" description="Helical" evidence="1">
    <location>
        <begin position="326"/>
        <end position="344"/>
    </location>
</feature>
<reference evidence="2 3" key="1">
    <citation type="journal article" date="2015" name="Stand. Genomic Sci.">
        <title>Genomic Encyclopedia of Bacterial and Archaeal Type Strains, Phase III: the genomes of soil and plant-associated and newly described type strains.</title>
        <authorList>
            <person name="Whitman W.B."/>
            <person name="Woyke T."/>
            <person name="Klenk H.P."/>
            <person name="Zhou Y."/>
            <person name="Lilburn T.G."/>
            <person name="Beck B.J."/>
            <person name="De Vos P."/>
            <person name="Vandamme P."/>
            <person name="Eisen J.A."/>
            <person name="Garrity G."/>
            <person name="Hugenholtz P."/>
            <person name="Kyrpides N.C."/>
        </authorList>
    </citation>
    <scope>NUCLEOTIDE SEQUENCE [LARGE SCALE GENOMIC DNA]</scope>
    <source>
        <strain evidence="2 3">CGMCC 1.10822</strain>
    </source>
</reference>
<accession>A0A562R8D0</accession>
<feature type="transmembrane region" description="Helical" evidence="1">
    <location>
        <begin position="73"/>
        <end position="90"/>
    </location>
</feature>
<name>A0A562R8D0_9BURK</name>
<feature type="transmembrane region" description="Helical" evidence="1">
    <location>
        <begin position="258"/>
        <end position="278"/>
    </location>
</feature>
<organism evidence="2 3">
    <name type="scientific">Pseudoduganella lurida</name>
    <dbReference type="NCBI Taxonomy" id="1036180"/>
    <lineage>
        <taxon>Bacteria</taxon>
        <taxon>Pseudomonadati</taxon>
        <taxon>Pseudomonadota</taxon>
        <taxon>Betaproteobacteria</taxon>
        <taxon>Burkholderiales</taxon>
        <taxon>Oxalobacteraceae</taxon>
        <taxon>Telluria group</taxon>
        <taxon>Pseudoduganella</taxon>
    </lineage>
</organism>
<feature type="transmembrane region" description="Helical" evidence="1">
    <location>
        <begin position="102"/>
        <end position="122"/>
    </location>
</feature>
<keyword evidence="1" id="KW-1133">Transmembrane helix</keyword>
<dbReference type="AlphaFoldDB" id="A0A562R8D0"/>
<keyword evidence="1" id="KW-0812">Transmembrane</keyword>
<feature type="transmembrane region" description="Helical" evidence="1">
    <location>
        <begin position="350"/>
        <end position="369"/>
    </location>
</feature>
<keyword evidence="3" id="KW-1185">Reference proteome</keyword>
<feature type="transmembrane region" description="Helical" evidence="1">
    <location>
        <begin position="134"/>
        <end position="156"/>
    </location>
</feature>
<feature type="transmembrane region" description="Helical" evidence="1">
    <location>
        <begin position="290"/>
        <end position="306"/>
    </location>
</feature>
<keyword evidence="1" id="KW-0472">Membrane</keyword>
<dbReference type="Proteomes" id="UP000318431">
    <property type="component" value="Unassembled WGS sequence"/>
</dbReference>